<dbReference type="EMBL" id="BK015760">
    <property type="protein sequence ID" value="DAE23842.1"/>
    <property type="molecule type" value="Genomic_DNA"/>
</dbReference>
<protein>
    <submittedName>
        <fullName evidence="2">Uncharacterized protein</fullName>
    </submittedName>
</protein>
<proteinExistence type="predicted"/>
<keyword evidence="1" id="KW-1133">Transmembrane helix</keyword>
<sequence>MKVDIRSITKTIRNVGRYAGVKIWKHSPTILAILGTGGIITAGVVACKATLKLEDTIAEKSEDIEIVHNSLEVAKKTVEIGGNDAEDAQEYIDTVYKRDLFKAYMNMGVAIGKLYGPSILICAASVGCIFGSKKIMDNRYSACLAACTTTERLFADYRQRVRDDLGEDADRKYRFGMESKEIEVPELDKKGNPKKDKNGNIKTKTEKINTIPANFPDGEYARVFEEATSWEWDENVDVNAVSLLQKQRYANDLLKSRGWLFLNEVYTMLGFPITPYGQDVGWIYVKDNPHGENVVDFGLYKAYKPGSSETRLEAMSYDNNAIVLDFNVDGYIKNRIFEAQNIFD</sequence>
<feature type="transmembrane region" description="Helical" evidence="1">
    <location>
        <begin position="114"/>
        <end position="132"/>
    </location>
</feature>
<evidence type="ECO:0000256" key="1">
    <source>
        <dbReference type="SAM" id="Phobius"/>
    </source>
</evidence>
<reference evidence="2" key="1">
    <citation type="journal article" date="2021" name="Proc. Natl. Acad. Sci. U.S.A.">
        <title>A Catalog of Tens of Thousands of Viruses from Human Metagenomes Reveals Hidden Associations with Chronic Diseases.</title>
        <authorList>
            <person name="Tisza M.J."/>
            <person name="Buck C.B."/>
        </authorList>
    </citation>
    <scope>NUCLEOTIDE SEQUENCE</scope>
    <source>
        <strain evidence="2">Ct9lR64</strain>
    </source>
</reference>
<keyword evidence="1" id="KW-0472">Membrane</keyword>
<evidence type="ECO:0000313" key="2">
    <source>
        <dbReference type="EMBL" id="DAE23842.1"/>
    </source>
</evidence>
<dbReference type="Pfam" id="PF19880">
    <property type="entry name" value="DUF6353"/>
    <property type="match status" value="1"/>
</dbReference>
<organism evidence="2">
    <name type="scientific">Siphoviridae sp. ct9lR64</name>
    <dbReference type="NCBI Taxonomy" id="2826178"/>
    <lineage>
        <taxon>Viruses</taxon>
        <taxon>Duplodnaviria</taxon>
        <taxon>Heunggongvirae</taxon>
        <taxon>Uroviricota</taxon>
        <taxon>Caudoviricetes</taxon>
    </lineage>
</organism>
<feature type="transmembrane region" description="Helical" evidence="1">
    <location>
        <begin position="30"/>
        <end position="51"/>
    </location>
</feature>
<dbReference type="InterPro" id="IPR045933">
    <property type="entry name" value="DUF6353"/>
</dbReference>
<accession>A0A8S5QY36</accession>
<name>A0A8S5QY36_9CAUD</name>
<keyword evidence="1" id="KW-0812">Transmembrane</keyword>